<dbReference type="EMBL" id="CP042997">
    <property type="protein sequence ID" value="QEH31611.1"/>
    <property type="molecule type" value="Genomic_DNA"/>
</dbReference>
<evidence type="ECO:0000313" key="2">
    <source>
        <dbReference type="EMBL" id="QEH31611.1"/>
    </source>
</evidence>
<feature type="region of interest" description="Disordered" evidence="1">
    <location>
        <begin position="1"/>
        <end position="23"/>
    </location>
</feature>
<dbReference type="SUPFAM" id="SSF53335">
    <property type="entry name" value="S-adenosyl-L-methionine-dependent methyltransferases"/>
    <property type="match status" value="1"/>
</dbReference>
<reference evidence="2 3" key="1">
    <citation type="submission" date="2019-08" db="EMBL/GenBank/DDBJ databases">
        <title>Deep-cultivation of Planctomycetes and their phenomic and genomic characterization uncovers novel biology.</title>
        <authorList>
            <person name="Wiegand S."/>
            <person name="Jogler M."/>
            <person name="Boedeker C."/>
            <person name="Pinto D."/>
            <person name="Vollmers J."/>
            <person name="Rivas-Marin E."/>
            <person name="Kohn T."/>
            <person name="Peeters S.H."/>
            <person name="Heuer A."/>
            <person name="Rast P."/>
            <person name="Oberbeckmann S."/>
            <person name="Bunk B."/>
            <person name="Jeske O."/>
            <person name="Meyerdierks A."/>
            <person name="Storesund J.E."/>
            <person name="Kallscheuer N."/>
            <person name="Luecker S."/>
            <person name="Lage O.M."/>
            <person name="Pohl T."/>
            <person name="Merkel B.J."/>
            <person name="Hornburger P."/>
            <person name="Mueller R.-W."/>
            <person name="Bruemmer F."/>
            <person name="Labrenz M."/>
            <person name="Spormann A.M."/>
            <person name="Op den Camp H."/>
            <person name="Overmann J."/>
            <person name="Amann R."/>
            <person name="Jetten M.S.M."/>
            <person name="Mascher T."/>
            <person name="Medema M.H."/>
            <person name="Devos D.P."/>
            <person name="Kaster A.-K."/>
            <person name="Ovreas L."/>
            <person name="Rohde M."/>
            <person name="Galperin M.Y."/>
            <person name="Jogler C."/>
        </authorList>
    </citation>
    <scope>NUCLEOTIDE SEQUENCE [LARGE SCALE GENOMIC DNA]</scope>
    <source>
        <strain evidence="2 3">OJF2</strain>
    </source>
</reference>
<keyword evidence="3" id="KW-1185">Reference proteome</keyword>
<dbReference type="AlphaFoldDB" id="A0A5B9VV02"/>
<feature type="compositionally biased region" description="Gly residues" evidence="1">
    <location>
        <begin position="8"/>
        <end position="21"/>
    </location>
</feature>
<dbReference type="RefSeq" id="WP_246196342.1">
    <property type="nucleotide sequence ID" value="NZ_CP042997.1"/>
</dbReference>
<organism evidence="2 3">
    <name type="scientific">Aquisphaera giovannonii</name>
    <dbReference type="NCBI Taxonomy" id="406548"/>
    <lineage>
        <taxon>Bacteria</taxon>
        <taxon>Pseudomonadati</taxon>
        <taxon>Planctomycetota</taxon>
        <taxon>Planctomycetia</taxon>
        <taxon>Isosphaerales</taxon>
        <taxon>Isosphaeraceae</taxon>
        <taxon>Aquisphaera</taxon>
    </lineage>
</organism>
<evidence type="ECO:0000313" key="3">
    <source>
        <dbReference type="Proteomes" id="UP000324233"/>
    </source>
</evidence>
<proteinExistence type="predicted"/>
<gene>
    <name evidence="2" type="ORF">OJF2_00760</name>
</gene>
<dbReference type="Proteomes" id="UP000324233">
    <property type="component" value="Chromosome"/>
</dbReference>
<accession>A0A5B9VV02</accession>
<dbReference type="Gene3D" id="3.40.50.150">
    <property type="entry name" value="Vaccinia Virus protein VP39"/>
    <property type="match status" value="1"/>
</dbReference>
<sequence length="302" mass="31768">MRMARDPGGLGRSGGGGGGRQALGHPLRERQAAFNATSRGHWEGFAEHRGRLTGVLCRGAEAGRSRLCVLGAGNANDVDLPGLLGAHGEVHLVDLDARALALGAERQGVAGHPRLFLHGGLDVTATLDVLSGWHPLSRVRPADLEALASWPADRVPTALPGGFDRVASTCVLSQLQETAGHALGPGHGQLEAVESALRAGHLRLMARLATPGGVATLVTEIVSSDTLPDLPGRPAEDLAGLLGRLRRTGNHFRGMHPEQLLAAIRADRSLGATALEASPLPPWRWRLHGRTYLVGGVTFRPR</sequence>
<name>A0A5B9VV02_9BACT</name>
<evidence type="ECO:0008006" key="4">
    <source>
        <dbReference type="Google" id="ProtNLM"/>
    </source>
</evidence>
<dbReference type="KEGG" id="agv:OJF2_00760"/>
<evidence type="ECO:0000256" key="1">
    <source>
        <dbReference type="SAM" id="MobiDB-lite"/>
    </source>
</evidence>
<protein>
    <recommendedName>
        <fullName evidence="4">Class I SAM-dependent methyltransferase</fullName>
    </recommendedName>
</protein>
<dbReference type="InterPro" id="IPR029063">
    <property type="entry name" value="SAM-dependent_MTases_sf"/>
</dbReference>